<evidence type="ECO:0000256" key="1">
    <source>
        <dbReference type="PIRSR" id="PIRSR601310-1"/>
    </source>
</evidence>
<evidence type="ECO:0000313" key="10">
    <source>
        <dbReference type="EMBL" id="KAG6965084.1"/>
    </source>
</evidence>
<gene>
    <name evidence="10" type="ORF">JG687_00005613</name>
    <name evidence="11" type="ORF">PC110_g16414</name>
    <name evidence="5" type="ORF">PC113_g6490</name>
    <name evidence="6" type="ORF">PC115_g7754</name>
    <name evidence="7" type="ORF">PC117_g8804</name>
    <name evidence="8" type="ORF">PC118_g370</name>
    <name evidence="9" type="ORF">PC129_g4419</name>
</gene>
<feature type="domain" description="HIT" evidence="4">
    <location>
        <begin position="11"/>
        <end position="119"/>
    </location>
</feature>
<evidence type="ECO:0000256" key="3">
    <source>
        <dbReference type="PROSITE-ProRule" id="PRU00464"/>
    </source>
</evidence>
<dbReference type="PROSITE" id="PS51084">
    <property type="entry name" value="HIT_2"/>
    <property type="match status" value="1"/>
</dbReference>
<dbReference type="PANTHER" id="PTHR46648:SF1">
    <property type="entry name" value="ADENOSINE 5'-MONOPHOSPHORAMIDASE HNT1"/>
    <property type="match status" value="1"/>
</dbReference>
<dbReference type="OrthoDB" id="672793at2759"/>
<reference evidence="10" key="3">
    <citation type="submission" date="2021-01" db="EMBL/GenBank/DDBJ databases">
        <title>Phytophthora aleatoria, a newly-described species from Pinus radiata is distinct from Phytophthora cactorum isolates based on comparative genomics.</title>
        <authorList>
            <person name="Mcdougal R."/>
            <person name="Panda P."/>
            <person name="Williams N."/>
            <person name="Studholme D.J."/>
        </authorList>
    </citation>
    <scope>NUCLEOTIDE SEQUENCE</scope>
    <source>
        <strain evidence="10">NZFS 3830</strain>
    </source>
</reference>
<dbReference type="EMBL" id="JAENGZ010000214">
    <property type="protein sequence ID" value="KAG6965084.1"/>
    <property type="molecule type" value="Genomic_DNA"/>
</dbReference>
<evidence type="ECO:0000313" key="11">
    <source>
        <dbReference type="EMBL" id="RAW27192.1"/>
    </source>
</evidence>
<feature type="short sequence motif" description="Histidine triad motif" evidence="2 3">
    <location>
        <begin position="104"/>
        <end position="108"/>
    </location>
</feature>
<name>A0A329RUZ7_9STRA</name>
<dbReference type="Proteomes" id="UP000251314">
    <property type="component" value="Unassembled WGS sequence"/>
</dbReference>
<dbReference type="Pfam" id="PF01230">
    <property type="entry name" value="HIT"/>
    <property type="match status" value="1"/>
</dbReference>
<dbReference type="PRINTS" id="PR00332">
    <property type="entry name" value="HISTRIAD"/>
</dbReference>
<dbReference type="Proteomes" id="UP000736787">
    <property type="component" value="Unassembled WGS sequence"/>
</dbReference>
<dbReference type="Proteomes" id="UP000697107">
    <property type="component" value="Unassembled WGS sequence"/>
</dbReference>
<evidence type="ECO:0000313" key="9">
    <source>
        <dbReference type="EMBL" id="KAG3224952.1"/>
    </source>
</evidence>
<dbReference type="Gene3D" id="3.30.428.10">
    <property type="entry name" value="HIT-like"/>
    <property type="match status" value="1"/>
</dbReference>
<dbReference type="Proteomes" id="UP000760860">
    <property type="component" value="Unassembled WGS sequence"/>
</dbReference>
<evidence type="ECO:0000313" key="5">
    <source>
        <dbReference type="EMBL" id="KAG2862240.1"/>
    </source>
</evidence>
<comment type="caution">
    <text evidence="11">The sequence shown here is derived from an EMBL/GenBank/DDBJ whole genome shotgun (WGS) entry which is preliminary data.</text>
</comment>
<evidence type="ECO:0000259" key="4">
    <source>
        <dbReference type="PROSITE" id="PS51084"/>
    </source>
</evidence>
<dbReference type="EMBL" id="RCMV01000097">
    <property type="protein sequence ID" value="KAG3224952.1"/>
    <property type="molecule type" value="Genomic_DNA"/>
</dbReference>
<dbReference type="InterPro" id="IPR036265">
    <property type="entry name" value="HIT-like_sf"/>
</dbReference>
<dbReference type="Proteomes" id="UP000735874">
    <property type="component" value="Unassembled WGS sequence"/>
</dbReference>
<protein>
    <recommendedName>
        <fullName evidence="4">HIT domain-containing protein</fullName>
    </recommendedName>
</protein>
<dbReference type="InterPro" id="IPR011146">
    <property type="entry name" value="HIT-like"/>
</dbReference>
<dbReference type="AlphaFoldDB" id="A0A329RUZ7"/>
<dbReference type="EMBL" id="RCMK01000195">
    <property type="protein sequence ID" value="KAG2945021.1"/>
    <property type="molecule type" value="Genomic_DNA"/>
</dbReference>
<dbReference type="CDD" id="cd01277">
    <property type="entry name" value="HINT_subgroup"/>
    <property type="match status" value="1"/>
</dbReference>
<evidence type="ECO:0000313" key="6">
    <source>
        <dbReference type="EMBL" id="KAG2926870.1"/>
    </source>
</evidence>
<dbReference type="VEuPathDB" id="FungiDB:PC110_g16414"/>
<dbReference type="InterPro" id="IPR039384">
    <property type="entry name" value="HINT"/>
</dbReference>
<dbReference type="InterPro" id="IPR001310">
    <property type="entry name" value="Histidine_triad_HIT"/>
</dbReference>
<organism evidence="11 12">
    <name type="scientific">Phytophthora cactorum</name>
    <dbReference type="NCBI Taxonomy" id="29920"/>
    <lineage>
        <taxon>Eukaryota</taxon>
        <taxon>Sar</taxon>
        <taxon>Stramenopiles</taxon>
        <taxon>Oomycota</taxon>
        <taxon>Peronosporomycetes</taxon>
        <taxon>Peronosporales</taxon>
        <taxon>Peronosporaceae</taxon>
        <taxon>Phytophthora</taxon>
    </lineage>
</organism>
<accession>A0A329RUZ7</accession>
<dbReference type="EMBL" id="RCML01000004">
    <property type="protein sequence ID" value="KAG3000173.1"/>
    <property type="molecule type" value="Genomic_DNA"/>
</dbReference>
<evidence type="ECO:0000256" key="2">
    <source>
        <dbReference type="PIRSR" id="PIRSR601310-3"/>
    </source>
</evidence>
<dbReference type="EMBL" id="RCMG01000134">
    <property type="protein sequence ID" value="KAG2862240.1"/>
    <property type="molecule type" value="Genomic_DNA"/>
</dbReference>
<keyword evidence="12" id="KW-1185">Reference proteome</keyword>
<sequence length="144" mass="15345">MAPTAYDPENIFAKIIKGDVPCYKLFETEHVLAILDAFPTAPGHALLLPKAPGFATVMDMTPEVAANVFKELPRLAKAVMAATGADGLNIVQNNGPASGQAVFHAHIHVIPRFDKDGLITLPDGPSMISKEDGEAMQAKIQTKL</sequence>
<dbReference type="EMBL" id="MJFZ01000583">
    <property type="protein sequence ID" value="RAW27192.1"/>
    <property type="molecule type" value="Genomic_DNA"/>
</dbReference>
<feature type="active site" description="Tele-AMP-histidine intermediate" evidence="1">
    <location>
        <position position="106"/>
    </location>
</feature>
<dbReference type="Proteomes" id="UP000774804">
    <property type="component" value="Unassembled WGS sequence"/>
</dbReference>
<evidence type="ECO:0000313" key="8">
    <source>
        <dbReference type="EMBL" id="KAG3000173.1"/>
    </source>
</evidence>
<reference evidence="11 12" key="1">
    <citation type="submission" date="2018-01" db="EMBL/GenBank/DDBJ databases">
        <title>Draft genome of the strawberry crown rot pathogen Phytophthora cactorum.</title>
        <authorList>
            <person name="Armitage A.D."/>
            <person name="Lysoe E."/>
            <person name="Nellist C.F."/>
            <person name="Harrison R.J."/>
            <person name="Brurberg M.B."/>
        </authorList>
    </citation>
    <scope>NUCLEOTIDE SEQUENCE [LARGE SCALE GENOMIC DNA]</scope>
    <source>
        <strain evidence="11 12">10300</strain>
    </source>
</reference>
<proteinExistence type="predicted"/>
<dbReference type="Proteomes" id="UP000688947">
    <property type="component" value="Unassembled WGS sequence"/>
</dbReference>
<reference evidence="5" key="2">
    <citation type="submission" date="2018-10" db="EMBL/GenBank/DDBJ databases">
        <title>Effector identification in a new, highly contiguous assembly of the strawberry crown rot pathogen Phytophthora cactorum.</title>
        <authorList>
            <person name="Armitage A.D."/>
            <person name="Nellist C.F."/>
            <person name="Bates H."/>
            <person name="Vickerstaff R.J."/>
            <person name="Harrison R.J."/>
        </authorList>
    </citation>
    <scope>NUCLEOTIDE SEQUENCE</scope>
    <source>
        <strain evidence="5">15-7</strain>
        <strain evidence="6">4032</strain>
        <strain evidence="7">4040</strain>
        <strain evidence="8">P415</strain>
        <strain evidence="9">P421</strain>
    </source>
</reference>
<evidence type="ECO:0000313" key="7">
    <source>
        <dbReference type="EMBL" id="KAG2945021.1"/>
    </source>
</evidence>
<dbReference type="PANTHER" id="PTHR46648">
    <property type="entry name" value="HIT FAMILY PROTEIN 1"/>
    <property type="match status" value="1"/>
</dbReference>
<dbReference type="GO" id="GO:0009117">
    <property type="term" value="P:nucleotide metabolic process"/>
    <property type="evidence" value="ECO:0007669"/>
    <property type="project" value="TreeGrafter"/>
</dbReference>
<dbReference type="EMBL" id="RCMI01000191">
    <property type="protein sequence ID" value="KAG2926870.1"/>
    <property type="molecule type" value="Genomic_DNA"/>
</dbReference>
<dbReference type="GO" id="GO:0003824">
    <property type="term" value="F:catalytic activity"/>
    <property type="evidence" value="ECO:0007669"/>
    <property type="project" value="InterPro"/>
</dbReference>
<dbReference type="SUPFAM" id="SSF54197">
    <property type="entry name" value="HIT-like"/>
    <property type="match status" value="1"/>
</dbReference>
<evidence type="ECO:0000313" key="12">
    <source>
        <dbReference type="Proteomes" id="UP000251314"/>
    </source>
</evidence>
<dbReference type="STRING" id="29920.A0A329RUZ7"/>